<sequence>MTEHQLAASGRPTDEQRYARQIRYAPIGSDGQARLGASRAAIVGLGALGSVAAQHLARAGVGFIRLIDRDVLEWSNLQRQVLYTEDDVARMLPKAEAAAARLQAVNSSIVLEPVIADVTGLNAEALLGDVDIIIDGSDNFSVRYLINDVSLKHGIPWIYGGVVGATGMSMNFHPGEGKLPCFRCLFPAPPATGAVDTCDTAGVLAPAVDVVASLQAAEALKLLSGNRAAMRGTLLQLDLWYHQWMPLQVGSSRRDDCPACGHQQYDYLEQRHAEPAAAALCGRATVQITPADGAQPVSLGELEKRLVRIGEVERNPFLLRFRRDEEIVVVLFADGRALIQGTEDPLVARRVYAELFGV</sequence>
<dbReference type="RefSeq" id="WP_377721431.1">
    <property type="nucleotide sequence ID" value="NZ_JBHSAM010000034.1"/>
</dbReference>
<dbReference type="SUPFAM" id="SSF69572">
    <property type="entry name" value="Activating enzymes of the ubiquitin-like proteins"/>
    <property type="match status" value="1"/>
</dbReference>
<feature type="domain" description="THIF-type NAD/FAD binding fold" evidence="1">
    <location>
        <begin position="18"/>
        <end position="259"/>
    </location>
</feature>
<dbReference type="EMBL" id="JBHSAM010000034">
    <property type="protein sequence ID" value="MFC4102825.1"/>
    <property type="molecule type" value="Genomic_DNA"/>
</dbReference>
<dbReference type="Proteomes" id="UP001595715">
    <property type="component" value="Unassembled WGS sequence"/>
</dbReference>
<gene>
    <name evidence="2" type="ORF">ACFOZ8_24700</name>
</gene>
<dbReference type="PANTHER" id="PTHR10953:SF102">
    <property type="entry name" value="ADENYLYLTRANSFERASE AND SULFURTRANSFERASE MOCS3"/>
    <property type="match status" value="1"/>
</dbReference>
<keyword evidence="2" id="KW-0548">Nucleotidyltransferase</keyword>
<dbReference type="GO" id="GO:0016779">
    <property type="term" value="F:nucleotidyltransferase activity"/>
    <property type="evidence" value="ECO:0007669"/>
    <property type="project" value="UniProtKB-KW"/>
</dbReference>
<dbReference type="CDD" id="cd00757">
    <property type="entry name" value="ThiF_MoeB_HesA_family"/>
    <property type="match status" value="1"/>
</dbReference>
<dbReference type="InterPro" id="IPR000594">
    <property type="entry name" value="ThiF_NAD_FAD-bd"/>
</dbReference>
<keyword evidence="3" id="KW-1185">Reference proteome</keyword>
<dbReference type="Gene3D" id="3.40.50.720">
    <property type="entry name" value="NAD(P)-binding Rossmann-like Domain"/>
    <property type="match status" value="1"/>
</dbReference>
<organism evidence="2 3">
    <name type="scientific">Paenibacillus xanthanilyticus</name>
    <dbReference type="NCBI Taxonomy" id="1783531"/>
    <lineage>
        <taxon>Bacteria</taxon>
        <taxon>Bacillati</taxon>
        <taxon>Bacillota</taxon>
        <taxon>Bacilli</taxon>
        <taxon>Bacillales</taxon>
        <taxon>Paenibacillaceae</taxon>
        <taxon>Paenibacillus</taxon>
    </lineage>
</organism>
<dbReference type="InterPro" id="IPR035985">
    <property type="entry name" value="Ubiquitin-activating_enz"/>
</dbReference>
<evidence type="ECO:0000313" key="3">
    <source>
        <dbReference type="Proteomes" id="UP001595715"/>
    </source>
</evidence>
<evidence type="ECO:0000259" key="1">
    <source>
        <dbReference type="Pfam" id="PF00899"/>
    </source>
</evidence>
<dbReference type="Pfam" id="PF00899">
    <property type="entry name" value="ThiF"/>
    <property type="match status" value="1"/>
</dbReference>
<dbReference type="PANTHER" id="PTHR10953">
    <property type="entry name" value="UBIQUITIN-ACTIVATING ENZYME E1"/>
    <property type="match status" value="1"/>
</dbReference>
<accession>A0ABV8KA06</accession>
<proteinExistence type="predicted"/>
<keyword evidence="2" id="KW-0808">Transferase</keyword>
<evidence type="ECO:0000313" key="2">
    <source>
        <dbReference type="EMBL" id="MFC4102825.1"/>
    </source>
</evidence>
<dbReference type="InterPro" id="IPR045886">
    <property type="entry name" value="ThiF/MoeB/HesA"/>
</dbReference>
<comment type="caution">
    <text evidence="2">The sequence shown here is derived from an EMBL/GenBank/DDBJ whole genome shotgun (WGS) entry which is preliminary data.</text>
</comment>
<name>A0ABV8KA06_9BACL</name>
<reference evidence="3" key="1">
    <citation type="journal article" date="2019" name="Int. J. Syst. Evol. Microbiol.">
        <title>The Global Catalogue of Microorganisms (GCM) 10K type strain sequencing project: providing services to taxonomists for standard genome sequencing and annotation.</title>
        <authorList>
            <consortium name="The Broad Institute Genomics Platform"/>
            <consortium name="The Broad Institute Genome Sequencing Center for Infectious Disease"/>
            <person name="Wu L."/>
            <person name="Ma J."/>
        </authorList>
    </citation>
    <scope>NUCLEOTIDE SEQUENCE [LARGE SCALE GENOMIC DNA]</scope>
    <source>
        <strain evidence="3">IBRC-M 10987</strain>
    </source>
</reference>
<protein>
    <submittedName>
        <fullName evidence="2">ThiF family adenylyltransferase</fullName>
    </submittedName>
</protein>